<dbReference type="PANTHER" id="PTHR11845">
    <property type="entry name" value="5'-DEOXYNUCLEOTIDASE HDDC2"/>
    <property type="match status" value="1"/>
</dbReference>
<feature type="domain" description="HD" evidence="3">
    <location>
        <begin position="17"/>
        <end position="99"/>
    </location>
</feature>
<name>A0ABR4C2G4_9HELO</name>
<gene>
    <name evidence="4" type="ORF">VTL71DRAFT_5007</name>
</gene>
<organism evidence="4 5">
    <name type="scientific">Oculimacula yallundae</name>
    <dbReference type="NCBI Taxonomy" id="86028"/>
    <lineage>
        <taxon>Eukaryota</taxon>
        <taxon>Fungi</taxon>
        <taxon>Dikarya</taxon>
        <taxon>Ascomycota</taxon>
        <taxon>Pezizomycotina</taxon>
        <taxon>Leotiomycetes</taxon>
        <taxon>Helotiales</taxon>
        <taxon>Ploettnerulaceae</taxon>
        <taxon>Oculimacula</taxon>
    </lineage>
</organism>
<keyword evidence="2" id="KW-0378">Hydrolase</keyword>
<dbReference type="PANTHER" id="PTHR11845:SF13">
    <property type="entry name" value="5'-DEOXYNUCLEOTIDASE HDDC2"/>
    <property type="match status" value="1"/>
</dbReference>
<dbReference type="Gene3D" id="1.10.3210.10">
    <property type="entry name" value="Hypothetical protein af1432"/>
    <property type="match status" value="1"/>
</dbReference>
<dbReference type="Pfam" id="PF13023">
    <property type="entry name" value="HD_3"/>
    <property type="match status" value="1"/>
</dbReference>
<evidence type="ECO:0000313" key="4">
    <source>
        <dbReference type="EMBL" id="KAL2063203.1"/>
    </source>
</evidence>
<dbReference type="Proteomes" id="UP001595075">
    <property type="component" value="Unassembled WGS sequence"/>
</dbReference>
<comment type="caution">
    <text evidence="4">The sequence shown here is derived from an EMBL/GenBank/DDBJ whole genome shotgun (WGS) entry which is preliminary data.</text>
</comment>
<dbReference type="InterPro" id="IPR006674">
    <property type="entry name" value="HD_domain"/>
</dbReference>
<evidence type="ECO:0000313" key="5">
    <source>
        <dbReference type="Proteomes" id="UP001595075"/>
    </source>
</evidence>
<evidence type="ECO:0000256" key="2">
    <source>
        <dbReference type="ARBA" id="ARBA00022801"/>
    </source>
</evidence>
<dbReference type="SUPFAM" id="SSF109604">
    <property type="entry name" value="HD-domain/PDEase-like"/>
    <property type="match status" value="1"/>
</dbReference>
<proteinExistence type="predicted"/>
<keyword evidence="5" id="KW-1185">Reference proteome</keyword>
<dbReference type="InterPro" id="IPR039356">
    <property type="entry name" value="YfbR/HDDC2"/>
</dbReference>
<accession>A0ABR4C2G4</accession>
<evidence type="ECO:0000256" key="1">
    <source>
        <dbReference type="ARBA" id="ARBA00022723"/>
    </source>
</evidence>
<evidence type="ECO:0000259" key="3">
    <source>
        <dbReference type="Pfam" id="PF13023"/>
    </source>
</evidence>
<protein>
    <recommendedName>
        <fullName evidence="3">HD domain-containing protein</fullName>
    </recommendedName>
</protein>
<dbReference type="EMBL" id="JAZHXI010000015">
    <property type="protein sequence ID" value="KAL2063203.1"/>
    <property type="molecule type" value="Genomic_DNA"/>
</dbReference>
<keyword evidence="1" id="KW-0479">Metal-binding</keyword>
<reference evidence="4 5" key="1">
    <citation type="journal article" date="2024" name="Commun. Biol.">
        <title>Comparative genomic analysis of thermophilic fungi reveals convergent evolutionary adaptations and gene losses.</title>
        <authorList>
            <person name="Steindorff A.S."/>
            <person name="Aguilar-Pontes M.V."/>
            <person name="Robinson A.J."/>
            <person name="Andreopoulos B."/>
            <person name="LaButti K."/>
            <person name="Kuo A."/>
            <person name="Mondo S."/>
            <person name="Riley R."/>
            <person name="Otillar R."/>
            <person name="Haridas S."/>
            <person name="Lipzen A."/>
            <person name="Grimwood J."/>
            <person name="Schmutz J."/>
            <person name="Clum A."/>
            <person name="Reid I.D."/>
            <person name="Moisan M.C."/>
            <person name="Butler G."/>
            <person name="Nguyen T.T.M."/>
            <person name="Dewar K."/>
            <person name="Conant G."/>
            <person name="Drula E."/>
            <person name="Henrissat B."/>
            <person name="Hansel C."/>
            <person name="Singer S."/>
            <person name="Hutchinson M.I."/>
            <person name="de Vries R.P."/>
            <person name="Natvig D.O."/>
            <person name="Powell A.J."/>
            <person name="Tsang A."/>
            <person name="Grigoriev I.V."/>
        </authorList>
    </citation>
    <scope>NUCLEOTIDE SEQUENCE [LARGE SCALE GENOMIC DNA]</scope>
    <source>
        <strain evidence="4 5">CBS 494.80</strain>
    </source>
</reference>
<sequence length="99" mass="11246">MEKLDCAGPPMDFLLLLERLKHIPRTGWKMRGIDRPESVSGHIFFMTVMAGLSDGDAGRRSDMALVHDMAESLVGDITPFQGVSKEEKYQREFLAMRYL</sequence>